<evidence type="ECO:0000256" key="1">
    <source>
        <dbReference type="SAM" id="Phobius"/>
    </source>
</evidence>
<keyword evidence="1" id="KW-0812">Transmembrane</keyword>
<feature type="transmembrane region" description="Helical" evidence="1">
    <location>
        <begin position="131"/>
        <end position="161"/>
    </location>
</feature>
<gene>
    <name evidence="3" type="ORF">ACFQ5D_11075</name>
</gene>
<dbReference type="EC" id="3.4.-.-" evidence="3"/>
<sequence length="255" mass="28562">MKNIYKSALKFSLCMLPIGIIGGVLIGMHNIATLDEEMINQILSQMSKEVYIMVSGIQTGILYTGIMGFLGYILADKVNLLKKLTFTKRSTLITLFISIIVGLLLLSDYFFFAKVIPEVAASYTKDSYSPIYLAVSVIYGGVIEEIMMRLFFMSLAAFIFWKLFARSKEKENIPVWVFVVANIVSALLFAAGHIPATIATFGGLNTFILIRCFLLNGIFGMVFGWLYRKLGLQYAMMAHALAHVIHHVILLYLLL</sequence>
<feature type="transmembrane region" description="Helical" evidence="1">
    <location>
        <begin position="51"/>
        <end position="72"/>
    </location>
</feature>
<protein>
    <submittedName>
        <fullName evidence="3">CPBP family intramembrane glutamic endopeptidase</fullName>
        <ecNumber evidence="3">3.4.-.-</ecNumber>
    </submittedName>
</protein>
<keyword evidence="1" id="KW-0472">Membrane</keyword>
<feature type="transmembrane region" description="Helical" evidence="1">
    <location>
        <begin position="173"/>
        <end position="194"/>
    </location>
</feature>
<keyword evidence="1" id="KW-1133">Transmembrane helix</keyword>
<keyword evidence="3" id="KW-0378">Hydrolase</keyword>
<dbReference type="EMBL" id="JBHTNZ010000012">
    <property type="protein sequence ID" value="MFD1461944.1"/>
    <property type="molecule type" value="Genomic_DNA"/>
</dbReference>
<dbReference type="InterPro" id="IPR003675">
    <property type="entry name" value="Rce1/LyrA-like_dom"/>
</dbReference>
<comment type="caution">
    <text evidence="3">The sequence shown here is derived from an EMBL/GenBank/DDBJ whole genome shotgun (WGS) entry which is preliminary data.</text>
</comment>
<evidence type="ECO:0000313" key="4">
    <source>
        <dbReference type="Proteomes" id="UP001597340"/>
    </source>
</evidence>
<evidence type="ECO:0000259" key="2">
    <source>
        <dbReference type="Pfam" id="PF02517"/>
    </source>
</evidence>
<keyword evidence="4" id="KW-1185">Reference proteome</keyword>
<feature type="transmembrane region" description="Helical" evidence="1">
    <location>
        <begin position="206"/>
        <end position="227"/>
    </location>
</feature>
<feature type="transmembrane region" description="Helical" evidence="1">
    <location>
        <begin position="92"/>
        <end position="111"/>
    </location>
</feature>
<feature type="transmembrane region" description="Helical" evidence="1">
    <location>
        <begin position="12"/>
        <end position="31"/>
    </location>
</feature>
<accession>A0ABW4DE66</accession>
<name>A0ABW4DE66_9BACL</name>
<dbReference type="Pfam" id="PF02517">
    <property type="entry name" value="Rce1-like"/>
    <property type="match status" value="1"/>
</dbReference>
<proteinExistence type="predicted"/>
<evidence type="ECO:0000313" key="3">
    <source>
        <dbReference type="EMBL" id="MFD1461944.1"/>
    </source>
</evidence>
<feature type="domain" description="CAAX prenyl protease 2/Lysostaphin resistance protein A-like" evidence="2">
    <location>
        <begin position="130"/>
        <end position="244"/>
    </location>
</feature>
<dbReference type="GO" id="GO:0016787">
    <property type="term" value="F:hydrolase activity"/>
    <property type="evidence" value="ECO:0007669"/>
    <property type="project" value="UniProtKB-KW"/>
</dbReference>
<reference evidence="4" key="1">
    <citation type="journal article" date="2019" name="Int. J. Syst. Evol. Microbiol.">
        <title>The Global Catalogue of Microorganisms (GCM) 10K type strain sequencing project: providing services to taxonomists for standard genome sequencing and annotation.</title>
        <authorList>
            <consortium name="The Broad Institute Genomics Platform"/>
            <consortium name="The Broad Institute Genome Sequencing Center for Infectious Disease"/>
            <person name="Wu L."/>
            <person name="Ma J."/>
        </authorList>
    </citation>
    <scope>NUCLEOTIDE SEQUENCE [LARGE SCALE GENOMIC DNA]</scope>
    <source>
        <strain evidence="4">CCM 9147</strain>
    </source>
</reference>
<dbReference type="RefSeq" id="WP_229523224.1">
    <property type="nucleotide sequence ID" value="NZ_JAFFQR010000015.1"/>
</dbReference>
<organism evidence="3 4">
    <name type="scientific">Paenibacillus farraposensis</name>
    <dbReference type="NCBI Taxonomy" id="2807095"/>
    <lineage>
        <taxon>Bacteria</taxon>
        <taxon>Bacillati</taxon>
        <taxon>Bacillota</taxon>
        <taxon>Bacilli</taxon>
        <taxon>Bacillales</taxon>
        <taxon>Paenibacillaceae</taxon>
        <taxon>Paenibacillus</taxon>
    </lineage>
</organism>
<dbReference type="Proteomes" id="UP001597340">
    <property type="component" value="Unassembled WGS sequence"/>
</dbReference>